<proteinExistence type="predicted"/>
<protein>
    <submittedName>
        <fullName evidence="2">Uncharacterized protein</fullName>
    </submittedName>
</protein>
<reference evidence="2 3" key="1">
    <citation type="submission" date="2017-06" db="EMBL/GenBank/DDBJ databases">
        <authorList>
            <person name="Kim H.J."/>
            <person name="Triplett B.A."/>
        </authorList>
    </citation>
    <scope>NUCLEOTIDE SEQUENCE [LARGE SCALE GENOMIC DNA]</scope>
    <source>
        <strain evidence="2 3">DSM 29052</strain>
    </source>
</reference>
<dbReference type="EMBL" id="FZNN01000018">
    <property type="protein sequence ID" value="SNR72604.1"/>
    <property type="molecule type" value="Genomic_DNA"/>
</dbReference>
<accession>A0A238YPL4</accession>
<evidence type="ECO:0000256" key="1">
    <source>
        <dbReference type="SAM" id="Coils"/>
    </source>
</evidence>
<evidence type="ECO:0000313" key="2">
    <source>
        <dbReference type="EMBL" id="SNR72604.1"/>
    </source>
</evidence>
<name>A0A238YPL4_9RHOB</name>
<keyword evidence="1" id="KW-0175">Coiled coil</keyword>
<dbReference type="AlphaFoldDB" id="A0A238YPL4"/>
<gene>
    <name evidence="2" type="ORF">SAMN06265370_11864</name>
</gene>
<feature type="coiled-coil region" evidence="1">
    <location>
        <begin position="261"/>
        <end position="292"/>
    </location>
</feature>
<keyword evidence="3" id="KW-1185">Reference proteome</keyword>
<organism evidence="2 3">
    <name type="scientific">Puniceibacterium sediminis</name>
    <dbReference type="NCBI Taxonomy" id="1608407"/>
    <lineage>
        <taxon>Bacteria</taxon>
        <taxon>Pseudomonadati</taxon>
        <taxon>Pseudomonadota</taxon>
        <taxon>Alphaproteobacteria</taxon>
        <taxon>Rhodobacterales</taxon>
        <taxon>Paracoccaceae</taxon>
        <taxon>Puniceibacterium</taxon>
    </lineage>
</organism>
<dbReference type="Proteomes" id="UP000198417">
    <property type="component" value="Unassembled WGS sequence"/>
</dbReference>
<sequence length="326" mass="35223">MRGTWIYGKGETSMNIPAEARPAPREKPAAEAHADLLICCGGLSDQTSLEDVLRQAGPGHRAVTLSQAAAAMRAQPESRLLLIFTPAEPRIAAAMMQKVAPMAALKSWEATALALLDVLRRNRRRTTLVDSRAVQAHAGALAAGLNLEPQTVAALAALPRPRPDPVLLALAEVCVLRTPRIHTLNEELVACTLGLSDALPPEQDLDAAFHHYLKTCSALTKIRSDLEARYLEGQGHAGVQTAGATPQQLHLSATGGLAAERDSLQTALSNQRKTAEQEQARLRNRAAELESKLAGVEAWIHGIQASRSYRIMEPLRRLRAATKRKE</sequence>
<evidence type="ECO:0000313" key="3">
    <source>
        <dbReference type="Proteomes" id="UP000198417"/>
    </source>
</evidence>